<evidence type="ECO:0000313" key="9">
    <source>
        <dbReference type="EMBL" id="QEL19749.1"/>
    </source>
</evidence>
<dbReference type="GO" id="GO:0046872">
    <property type="term" value="F:metal ion binding"/>
    <property type="evidence" value="ECO:0007669"/>
    <property type="project" value="UniProtKB-KW"/>
</dbReference>
<dbReference type="EMBL" id="CP042425">
    <property type="protein sequence ID" value="QEL19749.1"/>
    <property type="molecule type" value="Genomic_DNA"/>
</dbReference>
<dbReference type="InterPro" id="IPR045857">
    <property type="entry name" value="O16G_dom_2"/>
</dbReference>
<dbReference type="InterPro" id="IPR011009">
    <property type="entry name" value="Kinase-like_dom_sf"/>
</dbReference>
<name>A0A5C1AK27_9BACT</name>
<dbReference type="FunFam" id="3.20.20.80:FF:000055">
    <property type="entry name" value="Trehalose synthase"/>
    <property type="match status" value="1"/>
</dbReference>
<keyword evidence="4" id="KW-0479">Metal-binding</keyword>
<dbReference type="InterPro" id="IPR032091">
    <property type="entry name" value="Malt_amylase-like_C"/>
</dbReference>
<dbReference type="OrthoDB" id="9805159at2"/>
<sequence length="1115" mass="126562">MTDDALWYKDAVIYELHIRAFHDSDGDGLGDFPGLTQKLDYLEDLGVTVIWLLPFYPSPLKDDGYDIADYMTVNPQYGTLDDFKAFLADAHRRGMKVITELVINHTSDQHPWFQRARHAPKGSSERDFYVWNDTDDKYPGVGIMFPEFEPSNWEWDHVAKQYYWHRFYRHQPDLNYDNPAVWDAIFPVVDFWLGLGVDGMRLDAVPYLYERDGTSCEHLPETHNFLKKLREHVDARFPNRMFLGEANAWPEDMVAYFGDGDECQMAFHFPLMPRLFMAVQQEDRFPIIDIFAQTPAIPDNCQWCLFLRNHDEMTLAMVTDEERDYMYRAYTTDRQAKLFLGIRHRLAPLLKNDRRRVELMNALLFSLPGSPVIYYGDEIGMGDNIYLGDRNGVRTPMQWSSDRNAGFSRANPQRLFLPIVSDPEYHYEAINVEGQQNNPNSLLWWMKRMIALRKRFQAFGRGTIEFLKSDNPKVLAFTRLYEKEVILVVANLSRFVQPVHLDLRDGAGLTPEELFGGAWFPPITEQPYPLTLGPHGFYWFALAKHEAGVPRGPGRGTGIVSAVRVHESWTELTDGIGQDDLELVLPAFLQSRQPGAGPTIITACRILHTFAINPGGREVRLLIVTVEFRLGVPETVFLPVAFLADGVPEPTLVPVETVTIAAVQGPRPGRVIDALALPDYSAGVIEAIHQNRTFAVRAGSVRCVCEPAPEELFHPDPKEAPPVLTFSDRNNLSVKFGQQLVLKSFRRVEAGLNPHFEIARHLAEQKVTNLSVPLVGHIEWQRSGVEPATLAVLHQYVPNQGTAWELSLSQLSLYFEQVAALSQEQRRVLPPIRPLDEPILETDATAQLLDLIGGYRLWARQLGTRAAALHAALAAPTANANFAPEPFTKVYRRSIYQAMRTIASQLCQRLEREMPTLPESVQAPAQALLVSKDALLTRFRQILDSAIDGYRIRIHGDYHLGQLLYTGNDFMVVDFEGDTSRTIGERRIKRSPIRDIASMLHSFDYAARAVLYQLGTTKSRAPGVIRSEDVPVLESWADAWINVAGREFYHAYAEHPHTPPLLPTSRDARETLLQLTLLDKCLHEVDYDLNTRPAWAAIPLRAAVQLLQQEFPAPS</sequence>
<evidence type="ECO:0000256" key="1">
    <source>
        <dbReference type="ARBA" id="ARBA00001595"/>
    </source>
</evidence>
<proteinExistence type="inferred from homology"/>
<comment type="catalytic activity">
    <reaction evidence="1">
        <text>D-maltose = alpha,alpha-trehalose</text>
        <dbReference type="Rhea" id="RHEA:15145"/>
        <dbReference type="ChEBI" id="CHEBI:16551"/>
        <dbReference type="ChEBI" id="CHEBI:17306"/>
        <dbReference type="EC" id="5.4.99.16"/>
    </reaction>
</comment>
<dbReference type="SMART" id="SM00642">
    <property type="entry name" value="Aamy"/>
    <property type="match status" value="1"/>
</dbReference>
<dbReference type="SUPFAM" id="SSF56112">
    <property type="entry name" value="Protein kinase-like (PK-like)"/>
    <property type="match status" value="1"/>
</dbReference>
<feature type="domain" description="Glycosyl hydrolase family 13 catalytic" evidence="8">
    <location>
        <begin position="15"/>
        <end position="414"/>
    </location>
</feature>
<comment type="similarity">
    <text evidence="2">Belongs to the glycosyl hydrolase 13 family. TreS subfamily.</text>
</comment>
<dbReference type="Gene3D" id="3.20.20.80">
    <property type="entry name" value="Glycosidases"/>
    <property type="match status" value="1"/>
</dbReference>
<dbReference type="InterPro" id="IPR006047">
    <property type="entry name" value="GH13_cat_dom"/>
</dbReference>
<dbReference type="CDD" id="cd11334">
    <property type="entry name" value="AmyAc_TreS"/>
    <property type="match status" value="1"/>
</dbReference>
<dbReference type="InterPro" id="IPR017853">
    <property type="entry name" value="GH"/>
</dbReference>
<dbReference type="AlphaFoldDB" id="A0A5C1AK27"/>
<organism evidence="9 10">
    <name type="scientific">Limnoglobus roseus</name>
    <dbReference type="NCBI Taxonomy" id="2598579"/>
    <lineage>
        <taxon>Bacteria</taxon>
        <taxon>Pseudomonadati</taxon>
        <taxon>Planctomycetota</taxon>
        <taxon>Planctomycetia</taxon>
        <taxon>Gemmatales</taxon>
        <taxon>Gemmataceae</taxon>
        <taxon>Limnoglobus</taxon>
    </lineage>
</organism>
<reference evidence="10" key="1">
    <citation type="submission" date="2019-08" db="EMBL/GenBank/DDBJ databases">
        <title>Limnoglobus roseus gen. nov., sp. nov., a novel freshwater planctomycete with a giant genome from the family Gemmataceae.</title>
        <authorList>
            <person name="Kulichevskaya I.S."/>
            <person name="Naumoff D.G."/>
            <person name="Miroshnikov K."/>
            <person name="Ivanova A."/>
            <person name="Philippov D.A."/>
            <person name="Hakobyan A."/>
            <person name="Rijpstra I.C."/>
            <person name="Sinninghe Damste J.S."/>
            <person name="Liesack W."/>
            <person name="Dedysh S.N."/>
        </authorList>
    </citation>
    <scope>NUCLEOTIDE SEQUENCE [LARGE SCALE GENOMIC DNA]</scope>
    <source>
        <strain evidence="10">PX52</strain>
    </source>
</reference>
<dbReference type="NCBIfam" id="TIGR02456">
    <property type="entry name" value="treS_nterm"/>
    <property type="match status" value="1"/>
</dbReference>
<dbReference type="GO" id="GO:0047471">
    <property type="term" value="F:maltose alpha-D-glucosyltransferase activity"/>
    <property type="evidence" value="ECO:0007669"/>
    <property type="project" value="UniProtKB-EC"/>
</dbReference>
<evidence type="ECO:0000256" key="7">
    <source>
        <dbReference type="ARBA" id="ARBA00031378"/>
    </source>
</evidence>
<dbReference type="RefSeq" id="WP_149114111.1">
    <property type="nucleotide sequence ID" value="NZ_CP042425.1"/>
</dbReference>
<dbReference type="PANTHER" id="PTHR10357:SF219">
    <property type="entry name" value="MALTOSE ALPHA-D-GLUCOSYLTRANSFERASE"/>
    <property type="match status" value="1"/>
</dbReference>
<evidence type="ECO:0000256" key="2">
    <source>
        <dbReference type="ARBA" id="ARBA00005496"/>
    </source>
</evidence>
<dbReference type="PANTHER" id="PTHR10357">
    <property type="entry name" value="ALPHA-AMYLASE FAMILY MEMBER"/>
    <property type="match status" value="1"/>
</dbReference>
<evidence type="ECO:0000313" key="10">
    <source>
        <dbReference type="Proteomes" id="UP000324974"/>
    </source>
</evidence>
<keyword evidence="10" id="KW-1185">Reference proteome</keyword>
<evidence type="ECO:0000256" key="5">
    <source>
        <dbReference type="ARBA" id="ARBA00022837"/>
    </source>
</evidence>
<keyword evidence="5" id="KW-0106">Calcium</keyword>
<dbReference type="KEGG" id="lrs:PX52LOC_06828"/>
<accession>A0A5C1AK27</accession>
<evidence type="ECO:0000256" key="3">
    <source>
        <dbReference type="ARBA" id="ARBA00012619"/>
    </source>
</evidence>
<dbReference type="InterPro" id="IPR012810">
    <property type="entry name" value="TreS/a-amylase_N"/>
</dbReference>
<dbReference type="Gene3D" id="3.90.1200.10">
    <property type="match status" value="1"/>
</dbReference>
<dbReference type="Gene3D" id="3.90.400.10">
    <property type="entry name" value="Oligo-1,6-glucosidase, Domain 2"/>
    <property type="match status" value="1"/>
</dbReference>
<evidence type="ECO:0000259" key="8">
    <source>
        <dbReference type="SMART" id="SM00642"/>
    </source>
</evidence>
<dbReference type="Pfam" id="PF00128">
    <property type="entry name" value="Alpha-amylase"/>
    <property type="match status" value="1"/>
</dbReference>
<dbReference type="SUPFAM" id="SSF51011">
    <property type="entry name" value="Glycosyl hydrolase domain"/>
    <property type="match status" value="1"/>
</dbReference>
<dbReference type="InterPro" id="IPR013780">
    <property type="entry name" value="Glyco_hydro_b"/>
</dbReference>
<dbReference type="Gene3D" id="2.60.40.1180">
    <property type="entry name" value="Golgi alpha-mannosidase II"/>
    <property type="match status" value="1"/>
</dbReference>
<dbReference type="Proteomes" id="UP000324974">
    <property type="component" value="Chromosome"/>
</dbReference>
<dbReference type="Pfam" id="PF16657">
    <property type="entry name" value="Malt_amylase_C"/>
    <property type="match status" value="1"/>
</dbReference>
<evidence type="ECO:0000256" key="6">
    <source>
        <dbReference type="ARBA" id="ARBA00023235"/>
    </source>
</evidence>
<protein>
    <recommendedName>
        <fullName evidence="3">maltose alpha-D-glucosyltransferase</fullName>
        <ecNumber evidence="3">5.4.99.16</ecNumber>
    </recommendedName>
    <alternativeName>
        <fullName evidence="7">Maltose alpha-D-glucosyltransferase</fullName>
    </alternativeName>
</protein>
<keyword evidence="6 9" id="KW-0413">Isomerase</keyword>
<gene>
    <name evidence="9" type="primary">treS</name>
    <name evidence="9" type="ORF">PX52LOC_06828</name>
</gene>
<evidence type="ECO:0000256" key="4">
    <source>
        <dbReference type="ARBA" id="ARBA00022723"/>
    </source>
</evidence>
<dbReference type="SUPFAM" id="SSF51445">
    <property type="entry name" value="(Trans)glycosidases"/>
    <property type="match status" value="1"/>
</dbReference>
<dbReference type="GO" id="GO:0005975">
    <property type="term" value="P:carbohydrate metabolic process"/>
    <property type="evidence" value="ECO:0007669"/>
    <property type="project" value="InterPro"/>
</dbReference>
<dbReference type="EC" id="5.4.99.16" evidence="3"/>